<feature type="chain" id="PRO_5026940220" description="DUF5916 domain-containing protein" evidence="1">
    <location>
        <begin position="31"/>
        <end position="888"/>
    </location>
</feature>
<dbReference type="AlphaFoldDB" id="A0A6J4MHV5"/>
<reference evidence="3" key="1">
    <citation type="submission" date="2020-02" db="EMBL/GenBank/DDBJ databases">
        <authorList>
            <person name="Meier V. D."/>
        </authorList>
    </citation>
    <scope>NUCLEOTIDE SEQUENCE</scope>
    <source>
        <strain evidence="3">AVDCRST_MAG89</strain>
    </source>
</reference>
<sequence>MPHIVRTRGLSWLALVFLIAAVLCSTRAAAQEPAAARKQAQAVRIAGRAPAVDGKLDDEAWSAAPALTGLVQKLPAEGAPASEATEVRFAYDDDALYIGARMFSRDPAAIQAPVSRRDNGEQAERLLVSLDTYLDRRTAYTFGVTASGVRLDWFHPSDSEGADASFEPVWMARTRRDSLGWTAEMRIPFSQLRFSRADVQTWGVNVSRRIPSANEDQYWAMVPARETGWASRFGDLGGLAGIRQTRRVELTPYVASGADFTSNPGAGNPFDDGSEASVRVGGDLKMGLGPNLTLGATINPDFGQVELDPAEVNLSAFETFFGERRPFFTEGSQLLSAGNYFYSRRIGAPPRSAAVFGLADRLVGEYTYLDVPPTSTILGAAKLTGRLPSRTSIGVLAAVTDQERVRTFDVDADGFDAFVASPRTATGVARVQQELGRSGSTAGLVLTGVHRDVDAGEPLAAYMNRQAFSGGVDWNLRFRNGEYVVSGDVGASYVDGDSLAILRVQRAPVRYYQRPDATHVELDPSRTSLSGVRASLGLSRNSGTHWLWYVDGEARTPGFELNDAGAMGHTDRAEVNAGLTYRETRPRGPFRSYSVTVGNENAWNLGGTRTWGAVTTSASATLNNFWRGSFTGWVDLPAQSASATRGGPLMGTGHAWMTIFGLGNAASAKTRLRAQVERGGSEQGQEWLRLFTGVSIRPAPQWQLSLEPNYQRWTDPRQFVGTRPGGPQSTFGTRYVFAHIDRSELVARMRASYLFTPDLSLELYAEPYAASGRYHTFGELPAARSRGLRVYGRDGGTIQATDEGYAVTDGTASFTLPDDDFNVLSFRSNTVMRWEWRPGSTLFLVWQQNRYAEAPGGRPVGVGDLGDTFRADGDNYLALKMTYWIPLR</sequence>
<feature type="domain" description="DUF5916" evidence="2">
    <location>
        <begin position="247"/>
        <end position="885"/>
    </location>
</feature>
<evidence type="ECO:0000256" key="1">
    <source>
        <dbReference type="SAM" id="SignalP"/>
    </source>
</evidence>
<dbReference type="Gene3D" id="2.60.40.1190">
    <property type="match status" value="1"/>
</dbReference>
<dbReference type="CDD" id="cd09618">
    <property type="entry name" value="CBM9_like_2"/>
    <property type="match status" value="1"/>
</dbReference>
<accession>A0A6J4MHV5</accession>
<evidence type="ECO:0000259" key="2">
    <source>
        <dbReference type="Pfam" id="PF19313"/>
    </source>
</evidence>
<evidence type="ECO:0000313" key="3">
    <source>
        <dbReference type="EMBL" id="CAA9358280.1"/>
    </source>
</evidence>
<keyword evidence="1" id="KW-0732">Signal</keyword>
<feature type="signal peptide" evidence="1">
    <location>
        <begin position="1"/>
        <end position="30"/>
    </location>
</feature>
<dbReference type="InterPro" id="IPR045670">
    <property type="entry name" value="DUF5916"/>
</dbReference>
<proteinExistence type="predicted"/>
<dbReference type="SUPFAM" id="SSF49344">
    <property type="entry name" value="CBD9-like"/>
    <property type="match status" value="1"/>
</dbReference>
<gene>
    <name evidence="3" type="ORF">AVDCRST_MAG89-3575</name>
</gene>
<protein>
    <recommendedName>
        <fullName evidence="2">DUF5916 domain-containing protein</fullName>
    </recommendedName>
</protein>
<dbReference type="EMBL" id="CADCTV010000746">
    <property type="protein sequence ID" value="CAA9358280.1"/>
    <property type="molecule type" value="Genomic_DNA"/>
</dbReference>
<organism evidence="3">
    <name type="scientific">uncultured Gemmatimonadota bacterium</name>
    <dbReference type="NCBI Taxonomy" id="203437"/>
    <lineage>
        <taxon>Bacteria</taxon>
        <taxon>Pseudomonadati</taxon>
        <taxon>Gemmatimonadota</taxon>
        <taxon>environmental samples</taxon>
    </lineage>
</organism>
<dbReference type="Pfam" id="PF19313">
    <property type="entry name" value="DUF5916"/>
    <property type="match status" value="1"/>
</dbReference>
<name>A0A6J4MHV5_9BACT</name>